<feature type="region of interest" description="Disordered" evidence="1">
    <location>
        <begin position="84"/>
        <end position="119"/>
    </location>
</feature>
<sequence>MDIGQELMKKIRSQYGQLGQSGADAAQDLNKYSKALETKEATGSGSAGSFSGPLFGETKEDEEYCDTCDKVKSKCKCNDTKKVEATEATGASSSGQYSGPSFLAKSQSKKNWRGKSKTQIPGGKFVEVKKKCLTFPYCNQGDINALKLSETGIFENIVDKLSKEYNLSKTTITKMINEEILKNLKK</sequence>
<feature type="region of interest" description="Disordered" evidence="1">
    <location>
        <begin position="38"/>
        <end position="59"/>
    </location>
</feature>
<evidence type="ECO:0000313" key="2">
    <source>
        <dbReference type="EMBL" id="CAB4129762.1"/>
    </source>
</evidence>
<feature type="compositionally biased region" description="Basic residues" evidence="1">
    <location>
        <begin position="107"/>
        <end position="116"/>
    </location>
</feature>
<protein>
    <submittedName>
        <fullName evidence="2">Uncharacterized protein</fullName>
    </submittedName>
</protein>
<reference evidence="2" key="1">
    <citation type="submission" date="2020-04" db="EMBL/GenBank/DDBJ databases">
        <authorList>
            <person name="Chiriac C."/>
            <person name="Salcher M."/>
            <person name="Ghai R."/>
            <person name="Kavagutti S V."/>
        </authorList>
    </citation>
    <scope>NUCLEOTIDE SEQUENCE</scope>
</reference>
<dbReference type="EMBL" id="LR796235">
    <property type="protein sequence ID" value="CAB4129762.1"/>
    <property type="molecule type" value="Genomic_DNA"/>
</dbReference>
<feature type="compositionally biased region" description="Low complexity" evidence="1">
    <location>
        <begin position="43"/>
        <end position="52"/>
    </location>
</feature>
<name>A0A6J5L8J9_9CAUD</name>
<gene>
    <name evidence="2" type="ORF">UFOVP117_92</name>
</gene>
<accession>A0A6J5L8J9</accession>
<feature type="compositionally biased region" description="Polar residues" evidence="1">
    <location>
        <begin position="89"/>
        <end position="99"/>
    </location>
</feature>
<evidence type="ECO:0000256" key="1">
    <source>
        <dbReference type="SAM" id="MobiDB-lite"/>
    </source>
</evidence>
<proteinExistence type="predicted"/>
<organism evidence="2">
    <name type="scientific">uncultured Caudovirales phage</name>
    <dbReference type="NCBI Taxonomy" id="2100421"/>
    <lineage>
        <taxon>Viruses</taxon>
        <taxon>Duplodnaviria</taxon>
        <taxon>Heunggongvirae</taxon>
        <taxon>Uroviricota</taxon>
        <taxon>Caudoviricetes</taxon>
        <taxon>Peduoviridae</taxon>
        <taxon>Maltschvirus</taxon>
        <taxon>Maltschvirus maltsch</taxon>
    </lineage>
</organism>